<evidence type="ECO:0000313" key="3">
    <source>
        <dbReference type="Proteomes" id="UP001295684"/>
    </source>
</evidence>
<dbReference type="GO" id="GO:0007034">
    <property type="term" value="P:vacuolar transport"/>
    <property type="evidence" value="ECO:0007669"/>
    <property type="project" value="InterPro"/>
</dbReference>
<dbReference type="AlphaFoldDB" id="A0AAD1XWU0"/>
<keyword evidence="3" id="KW-1185">Reference proteome</keyword>
<dbReference type="PANTHER" id="PTHR10476">
    <property type="entry name" value="CHARGED MULTIVESICULAR BODY PROTEIN"/>
    <property type="match status" value="1"/>
</dbReference>
<evidence type="ECO:0000313" key="2">
    <source>
        <dbReference type="EMBL" id="CAI2380328.1"/>
    </source>
</evidence>
<organism evidence="2 3">
    <name type="scientific">Euplotes crassus</name>
    <dbReference type="NCBI Taxonomy" id="5936"/>
    <lineage>
        <taxon>Eukaryota</taxon>
        <taxon>Sar</taxon>
        <taxon>Alveolata</taxon>
        <taxon>Ciliophora</taxon>
        <taxon>Intramacronucleata</taxon>
        <taxon>Spirotrichea</taxon>
        <taxon>Hypotrichia</taxon>
        <taxon>Euplotida</taxon>
        <taxon>Euplotidae</taxon>
        <taxon>Moneuplotes</taxon>
    </lineage>
</organism>
<gene>
    <name evidence="2" type="ORF">ECRASSUSDP1_LOCUS21762</name>
</gene>
<feature type="region of interest" description="Disordered" evidence="1">
    <location>
        <begin position="1"/>
        <end position="20"/>
    </location>
</feature>
<dbReference type="Proteomes" id="UP001295684">
    <property type="component" value="Unassembled WGS sequence"/>
</dbReference>
<evidence type="ECO:0000256" key="1">
    <source>
        <dbReference type="SAM" id="MobiDB-lite"/>
    </source>
</evidence>
<reference evidence="2" key="1">
    <citation type="submission" date="2023-07" db="EMBL/GenBank/DDBJ databases">
        <authorList>
            <consortium name="AG Swart"/>
            <person name="Singh M."/>
            <person name="Singh A."/>
            <person name="Seah K."/>
            <person name="Emmerich C."/>
        </authorList>
    </citation>
    <scope>NUCLEOTIDE SEQUENCE</scope>
    <source>
        <strain evidence="2">DP1</strain>
    </source>
</reference>
<sequence>MGNKPPKKTPQEIAKENKRVIDRSCRHLERERKKMEREEGKILTDIKKLATKGLHGPAKIRAKDLARLRNQVSQLYVLGSQLKGINMQLASVSGNAAVMEALQKSTEAIVAVEGSMSVKDIMNMLKDYSKESEKLGMKQEMMGDAMEDVLDTGDVDTEADKIYGQICDDINVDYENDAGPIAMGALGAGGMKSNNVENKNL</sequence>
<comment type="caution">
    <text evidence="2">The sequence shown here is derived from an EMBL/GenBank/DDBJ whole genome shotgun (WGS) entry which is preliminary data.</text>
</comment>
<name>A0AAD1XWU0_EUPCR</name>
<proteinExistence type="predicted"/>
<dbReference type="Pfam" id="PF03357">
    <property type="entry name" value="Snf7"/>
    <property type="match status" value="1"/>
</dbReference>
<accession>A0AAD1XWU0</accession>
<protein>
    <submittedName>
        <fullName evidence="2">Uncharacterized protein</fullName>
    </submittedName>
</protein>
<feature type="compositionally biased region" description="Basic and acidic residues" evidence="1">
    <location>
        <begin position="9"/>
        <end position="20"/>
    </location>
</feature>
<dbReference type="EMBL" id="CAMPGE010022278">
    <property type="protein sequence ID" value="CAI2380328.1"/>
    <property type="molecule type" value="Genomic_DNA"/>
</dbReference>
<dbReference type="InterPro" id="IPR005024">
    <property type="entry name" value="Snf7_fam"/>
</dbReference>
<dbReference type="Gene3D" id="6.10.140.1230">
    <property type="match status" value="1"/>
</dbReference>